<proteinExistence type="predicted"/>
<reference evidence="1 2" key="1">
    <citation type="submission" date="2013-11" db="EMBL/GenBank/DDBJ databases">
        <title>Metagenomic analysis of a methanogenic consortium involved in long chain n-alkane degradation.</title>
        <authorList>
            <person name="Davidova I.A."/>
            <person name="Callaghan A.V."/>
            <person name="Wawrik B."/>
            <person name="Pruitt S."/>
            <person name="Marks C."/>
            <person name="Duncan K.E."/>
            <person name="Suflita J.M."/>
        </authorList>
    </citation>
    <scope>NUCLEOTIDE SEQUENCE [LARGE SCALE GENOMIC DNA]</scope>
    <source>
        <strain evidence="1 2">SPR</strain>
    </source>
</reference>
<dbReference type="InParanoid" id="A0A0D2GN26"/>
<sequence>MSQASRVAAYPLLILNFPFDLRREKEADAICKRYIIFYR</sequence>
<dbReference type="STRING" id="1429043.X474_00105"/>
<dbReference type="EMBL" id="AZAC01000001">
    <property type="protein sequence ID" value="KIX16007.1"/>
    <property type="molecule type" value="Genomic_DNA"/>
</dbReference>
<keyword evidence="2" id="KW-1185">Reference proteome</keyword>
<name>A0A0D2GN26_9BACT</name>
<evidence type="ECO:0000313" key="1">
    <source>
        <dbReference type="EMBL" id="KIX16007.1"/>
    </source>
</evidence>
<comment type="caution">
    <text evidence="1">The sequence shown here is derived from an EMBL/GenBank/DDBJ whole genome shotgun (WGS) entry which is preliminary data.</text>
</comment>
<protein>
    <submittedName>
        <fullName evidence="1">Uncharacterized protein</fullName>
    </submittedName>
</protein>
<dbReference type="AlphaFoldDB" id="A0A0D2GN26"/>
<organism evidence="1 2">
    <name type="scientific">Dethiosulfatarculus sandiegensis</name>
    <dbReference type="NCBI Taxonomy" id="1429043"/>
    <lineage>
        <taxon>Bacteria</taxon>
        <taxon>Pseudomonadati</taxon>
        <taxon>Thermodesulfobacteriota</taxon>
        <taxon>Desulfarculia</taxon>
        <taxon>Desulfarculales</taxon>
        <taxon>Desulfarculaceae</taxon>
        <taxon>Dethiosulfatarculus</taxon>
    </lineage>
</organism>
<accession>A0A0D2GN26</accession>
<dbReference type="Proteomes" id="UP000032233">
    <property type="component" value="Unassembled WGS sequence"/>
</dbReference>
<gene>
    <name evidence="1" type="ORF">X474_00105</name>
</gene>
<evidence type="ECO:0000313" key="2">
    <source>
        <dbReference type="Proteomes" id="UP000032233"/>
    </source>
</evidence>